<organism evidence="2 3">
    <name type="scientific">Phytophthora pseudosyringae</name>
    <dbReference type="NCBI Taxonomy" id="221518"/>
    <lineage>
        <taxon>Eukaryota</taxon>
        <taxon>Sar</taxon>
        <taxon>Stramenopiles</taxon>
        <taxon>Oomycota</taxon>
        <taxon>Peronosporomycetes</taxon>
        <taxon>Peronosporales</taxon>
        <taxon>Peronosporaceae</taxon>
        <taxon>Phytophthora</taxon>
    </lineage>
</organism>
<feature type="region of interest" description="Disordered" evidence="1">
    <location>
        <begin position="144"/>
        <end position="167"/>
    </location>
</feature>
<reference evidence="2" key="1">
    <citation type="submission" date="2021-02" db="EMBL/GenBank/DDBJ databases">
        <authorList>
            <person name="Palmer J.M."/>
        </authorList>
    </citation>
    <scope>NUCLEOTIDE SEQUENCE</scope>
    <source>
        <strain evidence="2">SCRP734</strain>
    </source>
</reference>
<accession>A0A8T1VB57</accession>
<evidence type="ECO:0000256" key="1">
    <source>
        <dbReference type="SAM" id="MobiDB-lite"/>
    </source>
</evidence>
<dbReference type="EMBL" id="JAGDFM010000544">
    <property type="protein sequence ID" value="KAG7377328.1"/>
    <property type="molecule type" value="Genomic_DNA"/>
</dbReference>
<name>A0A8T1VB57_9STRA</name>
<evidence type="ECO:0000313" key="2">
    <source>
        <dbReference type="EMBL" id="KAG7377328.1"/>
    </source>
</evidence>
<proteinExistence type="predicted"/>
<dbReference type="OrthoDB" id="102096at2759"/>
<comment type="caution">
    <text evidence="2">The sequence shown here is derived from an EMBL/GenBank/DDBJ whole genome shotgun (WGS) entry which is preliminary data.</text>
</comment>
<gene>
    <name evidence="2" type="ORF">PHYPSEUDO_011858</name>
</gene>
<protein>
    <submittedName>
        <fullName evidence="2">Uncharacterized protein</fullName>
    </submittedName>
</protein>
<dbReference type="AlphaFoldDB" id="A0A8T1VB57"/>
<keyword evidence="3" id="KW-1185">Reference proteome</keyword>
<sequence length="167" mass="18753">MGKSINFEMRVVLENGAYFSYLNPSERMCITFADCDNWKPAKSVFWRNLPAQGSVDFYQSNDCSANDGDVYAFTGKQTGSGLHTFKTPRAIRSMYARPLWGNYPWHVARRCVQLRLPAKRAESTLLSNGSSDGEINETEWTNVGSVEEDGTSSNWFDPTAVGEKETL</sequence>
<dbReference type="Proteomes" id="UP000694044">
    <property type="component" value="Unassembled WGS sequence"/>
</dbReference>
<evidence type="ECO:0000313" key="3">
    <source>
        <dbReference type="Proteomes" id="UP000694044"/>
    </source>
</evidence>